<name>A0AA41VWU9_PAPNU</name>
<proteinExistence type="predicted"/>
<dbReference type="Proteomes" id="UP001177140">
    <property type="component" value="Unassembled WGS sequence"/>
</dbReference>
<dbReference type="AlphaFoldDB" id="A0AA41VWU9"/>
<gene>
    <name evidence="2" type="ORF">MKW94_030460</name>
</gene>
<comment type="caution">
    <text evidence="2">The sequence shown here is derived from an EMBL/GenBank/DDBJ whole genome shotgun (WGS) entry which is preliminary data.</text>
</comment>
<keyword evidence="3" id="KW-1185">Reference proteome</keyword>
<dbReference type="EMBL" id="JAJJMA010310759">
    <property type="protein sequence ID" value="MCL7048995.1"/>
    <property type="molecule type" value="Genomic_DNA"/>
</dbReference>
<reference evidence="2" key="1">
    <citation type="submission" date="2022-03" db="EMBL/GenBank/DDBJ databases">
        <title>A functionally conserved STORR gene fusion in Papaver species that diverged 16.8 million years ago.</title>
        <authorList>
            <person name="Catania T."/>
        </authorList>
    </citation>
    <scope>NUCLEOTIDE SEQUENCE</scope>
    <source>
        <strain evidence="2">S-191538</strain>
    </source>
</reference>
<organism evidence="2 3">
    <name type="scientific">Papaver nudicaule</name>
    <name type="common">Iceland poppy</name>
    <dbReference type="NCBI Taxonomy" id="74823"/>
    <lineage>
        <taxon>Eukaryota</taxon>
        <taxon>Viridiplantae</taxon>
        <taxon>Streptophyta</taxon>
        <taxon>Embryophyta</taxon>
        <taxon>Tracheophyta</taxon>
        <taxon>Spermatophyta</taxon>
        <taxon>Magnoliopsida</taxon>
        <taxon>Ranunculales</taxon>
        <taxon>Papaveraceae</taxon>
        <taxon>Papaveroideae</taxon>
        <taxon>Papaver</taxon>
    </lineage>
</organism>
<feature type="compositionally biased region" description="Polar residues" evidence="1">
    <location>
        <begin position="54"/>
        <end position="63"/>
    </location>
</feature>
<sequence length="142" mass="16272">MSKILPAQVNYIDNMVSTGLGATRIFSFMSCENDELSVVAKQALLRVLEEIKSHSTTHPSNTGVDHEKNLLERDEEDIQEVDTTVKAPIRKKTKGEPSKRYPNAMENGKKGKRTRKSKKMIYNFGLHMSVVRNFHCYIFFHL</sequence>
<evidence type="ECO:0000313" key="3">
    <source>
        <dbReference type="Proteomes" id="UP001177140"/>
    </source>
</evidence>
<accession>A0AA41VWU9</accession>
<protein>
    <submittedName>
        <fullName evidence="2">Uncharacterized protein</fullName>
    </submittedName>
</protein>
<evidence type="ECO:0000256" key="1">
    <source>
        <dbReference type="SAM" id="MobiDB-lite"/>
    </source>
</evidence>
<evidence type="ECO:0000313" key="2">
    <source>
        <dbReference type="EMBL" id="MCL7048995.1"/>
    </source>
</evidence>
<feature type="region of interest" description="Disordered" evidence="1">
    <location>
        <begin position="54"/>
        <end position="114"/>
    </location>
</feature>
<feature type="non-terminal residue" evidence="2">
    <location>
        <position position="142"/>
    </location>
</feature>